<name>A0A1J4JTQ2_9EUKA</name>
<proteinExistence type="predicted"/>
<feature type="compositionally biased region" description="Polar residues" evidence="1">
    <location>
        <begin position="309"/>
        <end position="341"/>
    </location>
</feature>
<accession>A0A1J4JTQ2</accession>
<evidence type="ECO:0000313" key="2">
    <source>
        <dbReference type="EMBL" id="OHT02130.1"/>
    </source>
</evidence>
<dbReference type="RefSeq" id="XP_068355266.1">
    <property type="nucleotide sequence ID" value="XM_068507603.1"/>
</dbReference>
<sequence>MFNWKRAKIVNELTRLINDNENATVREVLSSADLSPSIRNEVPELLDFFSPNSPDDPAEVREKAEKHLEELSELALSRSLNKEGRQYADDKMMRYNRNASNVLSSPSKKLHNRIIYPNSPFILKMRKFVQELNVKHHNEAFYGHFHRIFEACMRTTQGEFISNFDGFPDPLYVTFSKFISYSSIRQLYSMLANEFISQFAGKNDPQDVFDQILIFAKKNSERLKPGKIKKIKTVQVNKNEYLENGKDIRKCQYKVIARNEGANTIGGHKKKALLAMNLFSSMPQGSGQVRRATSTSITEPIKYDEESRTPVNNQKNLSRSRSEYQTGNQLQKNSRQLNKSGSNDDFRISTEDRSNLKLKKKSQLMPKEETKESPNLEARSRSKHNRNSQNVSTGIEAQETKRKKKHIKKTYENYYSNTVSAIICIRDLCHDNEDILKYFQGKQAISDLFFVGKNARSNSALVALTFKLINFLISNNLNAYRDILKENQPRTDELSVLMFRNNKNEENTSKGEHLIHKMPLYFKYLAYPLRTAFFFEICDTLSANYVYGIKKLMSQEERENFLNKDDSYFLRKLCDLLPPLPTDDGNDDFLAENDKSEPKVHENLKGFLWEISIFLTNEKKVLPQNIPFMKSEEWQQLKKKATEYNKYIHCFINHPEEEEEEKNDEMPV</sequence>
<feature type="compositionally biased region" description="Polar residues" evidence="1">
    <location>
        <begin position="283"/>
        <end position="298"/>
    </location>
</feature>
<dbReference type="VEuPathDB" id="TrichDB:TRFO_30891"/>
<dbReference type="AlphaFoldDB" id="A0A1J4JTQ2"/>
<reference evidence="2" key="1">
    <citation type="submission" date="2016-10" db="EMBL/GenBank/DDBJ databases">
        <authorList>
            <person name="Benchimol M."/>
            <person name="Almeida L.G."/>
            <person name="Vasconcelos A.T."/>
            <person name="Perreira-Neves A."/>
            <person name="Rosa I.A."/>
            <person name="Tasca T."/>
            <person name="Bogo M.R."/>
            <person name="de Souza W."/>
        </authorList>
    </citation>
    <scope>NUCLEOTIDE SEQUENCE [LARGE SCALE GENOMIC DNA]</scope>
    <source>
        <strain evidence="2">K</strain>
    </source>
</reference>
<evidence type="ECO:0000313" key="3">
    <source>
        <dbReference type="Proteomes" id="UP000179807"/>
    </source>
</evidence>
<organism evidence="2 3">
    <name type="scientific">Tritrichomonas foetus</name>
    <dbReference type="NCBI Taxonomy" id="1144522"/>
    <lineage>
        <taxon>Eukaryota</taxon>
        <taxon>Metamonada</taxon>
        <taxon>Parabasalia</taxon>
        <taxon>Tritrichomonadida</taxon>
        <taxon>Tritrichomonadidae</taxon>
        <taxon>Tritrichomonas</taxon>
    </lineage>
</organism>
<dbReference type="GeneID" id="94842307"/>
<feature type="compositionally biased region" description="Basic and acidic residues" evidence="1">
    <location>
        <begin position="342"/>
        <end position="355"/>
    </location>
</feature>
<protein>
    <submittedName>
        <fullName evidence="2">Uncharacterized protein</fullName>
    </submittedName>
</protein>
<dbReference type="OrthoDB" id="10668700at2759"/>
<feature type="compositionally biased region" description="Basic and acidic residues" evidence="1">
    <location>
        <begin position="366"/>
        <end position="380"/>
    </location>
</feature>
<keyword evidence="3" id="KW-1185">Reference proteome</keyword>
<feature type="region of interest" description="Disordered" evidence="1">
    <location>
        <begin position="283"/>
        <end position="405"/>
    </location>
</feature>
<evidence type="ECO:0000256" key="1">
    <source>
        <dbReference type="SAM" id="MobiDB-lite"/>
    </source>
</evidence>
<gene>
    <name evidence="2" type="ORF">TRFO_30891</name>
</gene>
<dbReference type="EMBL" id="MLAK01000881">
    <property type="protein sequence ID" value="OHT02130.1"/>
    <property type="molecule type" value="Genomic_DNA"/>
</dbReference>
<dbReference type="Proteomes" id="UP000179807">
    <property type="component" value="Unassembled WGS sequence"/>
</dbReference>
<comment type="caution">
    <text evidence="2">The sequence shown here is derived from an EMBL/GenBank/DDBJ whole genome shotgun (WGS) entry which is preliminary data.</text>
</comment>